<comment type="similarity">
    <text evidence="2">Belongs to the nitronate monooxygenase family. NMO class I subfamily.</text>
</comment>
<dbReference type="Gene3D" id="3.20.20.70">
    <property type="entry name" value="Aldolase class I"/>
    <property type="match status" value="1"/>
</dbReference>
<dbReference type="SUPFAM" id="SSF51412">
    <property type="entry name" value="Inosine monophosphate dehydrogenase (IMPDH)"/>
    <property type="match status" value="1"/>
</dbReference>
<comment type="catalytic activity">
    <reaction evidence="9">
        <text>3 propionate 3-nitronate + 3 O2 + H2O = 3 3-oxopropanoate + 2 nitrate + nitrite + H2O2 + 3 H(+)</text>
        <dbReference type="Rhea" id="RHEA:57332"/>
        <dbReference type="ChEBI" id="CHEBI:15377"/>
        <dbReference type="ChEBI" id="CHEBI:15378"/>
        <dbReference type="ChEBI" id="CHEBI:15379"/>
        <dbReference type="ChEBI" id="CHEBI:16240"/>
        <dbReference type="ChEBI" id="CHEBI:16301"/>
        <dbReference type="ChEBI" id="CHEBI:17632"/>
        <dbReference type="ChEBI" id="CHEBI:33190"/>
        <dbReference type="ChEBI" id="CHEBI:136067"/>
    </reaction>
</comment>
<reference evidence="10" key="1">
    <citation type="journal article" date="2014" name="Int. J. Syst. Evol. Microbiol.">
        <title>Complete genome sequence of Corynebacterium casei LMG S-19264T (=DSM 44701T), isolated from a smear-ripened cheese.</title>
        <authorList>
            <consortium name="US DOE Joint Genome Institute (JGI-PGF)"/>
            <person name="Walter F."/>
            <person name="Albersmeier A."/>
            <person name="Kalinowski J."/>
            <person name="Ruckert C."/>
        </authorList>
    </citation>
    <scope>NUCLEOTIDE SEQUENCE</scope>
    <source>
        <strain evidence="10">CGMCC 1.15085</strain>
    </source>
</reference>
<evidence type="ECO:0000256" key="9">
    <source>
        <dbReference type="ARBA" id="ARBA00049401"/>
    </source>
</evidence>
<dbReference type="EMBL" id="BMHI01000005">
    <property type="protein sequence ID" value="GGB41355.1"/>
    <property type="molecule type" value="Genomic_DNA"/>
</dbReference>
<evidence type="ECO:0000256" key="6">
    <source>
        <dbReference type="ARBA" id="ARBA00023002"/>
    </source>
</evidence>
<protein>
    <recommendedName>
        <fullName evidence="8">Propionate 3-nitronate monooxygenase</fullName>
    </recommendedName>
</protein>
<proteinExistence type="inferred from homology"/>
<evidence type="ECO:0000313" key="11">
    <source>
        <dbReference type="Proteomes" id="UP000636793"/>
    </source>
</evidence>
<keyword evidence="5" id="KW-0288">FMN</keyword>
<evidence type="ECO:0000256" key="1">
    <source>
        <dbReference type="ARBA" id="ARBA00001917"/>
    </source>
</evidence>
<evidence type="ECO:0000256" key="3">
    <source>
        <dbReference type="ARBA" id="ARBA00022575"/>
    </source>
</evidence>
<dbReference type="PANTHER" id="PTHR42747:SF3">
    <property type="entry name" value="NITRONATE MONOOXYGENASE-RELATED"/>
    <property type="match status" value="1"/>
</dbReference>
<evidence type="ECO:0000313" key="10">
    <source>
        <dbReference type="EMBL" id="GGB41355.1"/>
    </source>
</evidence>
<evidence type="ECO:0000256" key="5">
    <source>
        <dbReference type="ARBA" id="ARBA00022643"/>
    </source>
</evidence>
<gene>
    <name evidence="10" type="ORF">GCM10011492_35340</name>
</gene>
<sequence length="341" mass="34886">MNWSLSPLPIVGAPMAGTGTPELAAAISNAGGFGLLPGGYLTGAQLIGGIGRVRALTDRPFGVNLFLPTPVDEGKDGARLRSYAEALGPVAESAGVQLPEPRWDGSDDFAEKVDALVQARVAVVSFIFGPPPVDAVQRLHAVGSTILATVTDAAEAQAAVAAGADLLCLQGTDAGGHRGTHTVDAEPNTSGWRELLPEVLAVTEAPVVVAGGVMSAADVSEALDAGAVAVQCGSAFLLTDESGMNDAHRAGFTAPDLTEQVVTRAFSGRPARAIRNEFVARLDPVAVPVYPIVNQLTKPLRAAGASTRDRELVALWAGTGWRQARPGPAADVVAALTADLV</sequence>
<keyword evidence="6" id="KW-0560">Oxidoreductase</keyword>
<evidence type="ECO:0000256" key="7">
    <source>
        <dbReference type="ARBA" id="ARBA00023033"/>
    </source>
</evidence>
<evidence type="ECO:0000256" key="8">
    <source>
        <dbReference type="ARBA" id="ARBA00031155"/>
    </source>
</evidence>
<dbReference type="Pfam" id="PF03060">
    <property type="entry name" value="NMO"/>
    <property type="match status" value="1"/>
</dbReference>
<dbReference type="CDD" id="cd04730">
    <property type="entry name" value="NPD_like"/>
    <property type="match status" value="1"/>
</dbReference>
<keyword evidence="3" id="KW-0216">Detoxification</keyword>
<keyword evidence="4" id="KW-0285">Flavoprotein</keyword>
<dbReference type="AlphaFoldDB" id="A0A916TDJ9"/>
<comment type="cofactor">
    <cofactor evidence="1">
        <name>FMN</name>
        <dbReference type="ChEBI" id="CHEBI:58210"/>
    </cofactor>
</comment>
<reference evidence="10" key="2">
    <citation type="submission" date="2020-09" db="EMBL/GenBank/DDBJ databases">
        <authorList>
            <person name="Sun Q."/>
            <person name="Zhou Y."/>
        </authorList>
    </citation>
    <scope>NUCLEOTIDE SEQUENCE</scope>
    <source>
        <strain evidence="10">CGMCC 1.15085</strain>
    </source>
</reference>
<organism evidence="10 11">
    <name type="scientific">Flexivirga endophytica</name>
    <dbReference type="NCBI Taxonomy" id="1849103"/>
    <lineage>
        <taxon>Bacteria</taxon>
        <taxon>Bacillati</taxon>
        <taxon>Actinomycetota</taxon>
        <taxon>Actinomycetes</taxon>
        <taxon>Micrococcales</taxon>
        <taxon>Dermacoccaceae</taxon>
        <taxon>Flexivirga</taxon>
    </lineage>
</organism>
<evidence type="ECO:0000256" key="2">
    <source>
        <dbReference type="ARBA" id="ARBA00009881"/>
    </source>
</evidence>
<dbReference type="InterPro" id="IPR013785">
    <property type="entry name" value="Aldolase_TIM"/>
</dbReference>
<dbReference type="GO" id="GO:0009636">
    <property type="term" value="P:response to toxic substance"/>
    <property type="evidence" value="ECO:0007669"/>
    <property type="project" value="UniProtKB-KW"/>
</dbReference>
<keyword evidence="7" id="KW-0503">Monooxygenase</keyword>
<name>A0A916TDJ9_9MICO</name>
<dbReference type="Proteomes" id="UP000636793">
    <property type="component" value="Unassembled WGS sequence"/>
</dbReference>
<keyword evidence="11" id="KW-1185">Reference proteome</keyword>
<comment type="caution">
    <text evidence="10">The sequence shown here is derived from an EMBL/GenBank/DDBJ whole genome shotgun (WGS) entry which is preliminary data.</text>
</comment>
<accession>A0A916TDJ9</accession>
<dbReference type="InterPro" id="IPR004136">
    <property type="entry name" value="NMO"/>
</dbReference>
<evidence type="ECO:0000256" key="4">
    <source>
        <dbReference type="ARBA" id="ARBA00022630"/>
    </source>
</evidence>
<dbReference type="RefSeq" id="WP_188838335.1">
    <property type="nucleotide sequence ID" value="NZ_BMHI01000005.1"/>
</dbReference>
<dbReference type="PANTHER" id="PTHR42747">
    <property type="entry name" value="NITRONATE MONOOXYGENASE-RELATED"/>
    <property type="match status" value="1"/>
</dbReference>
<dbReference type="GO" id="GO:0018580">
    <property type="term" value="F:nitronate monooxygenase activity"/>
    <property type="evidence" value="ECO:0007669"/>
    <property type="project" value="InterPro"/>
</dbReference>